<feature type="domain" description="C2H2-type" evidence="9">
    <location>
        <begin position="312"/>
        <end position="342"/>
    </location>
</feature>
<dbReference type="PROSITE" id="PS50157">
    <property type="entry name" value="ZINC_FINGER_C2H2_2"/>
    <property type="match status" value="1"/>
</dbReference>
<keyword evidence="4" id="KW-0862">Zinc</keyword>
<keyword evidence="11" id="KW-1185">Reference proteome</keyword>
<evidence type="ECO:0000256" key="4">
    <source>
        <dbReference type="ARBA" id="ARBA00022833"/>
    </source>
</evidence>
<dbReference type="SMART" id="SM00355">
    <property type="entry name" value="ZnF_C2H2"/>
    <property type="match status" value="4"/>
</dbReference>
<evidence type="ECO:0000313" key="10">
    <source>
        <dbReference type="EMBL" id="EPS95277.1"/>
    </source>
</evidence>
<dbReference type="Proteomes" id="UP000015241">
    <property type="component" value="Unassembled WGS sequence"/>
</dbReference>
<evidence type="ECO:0000259" key="9">
    <source>
        <dbReference type="PROSITE" id="PS50157"/>
    </source>
</evidence>
<dbReference type="EMBL" id="KE504211">
    <property type="protein sequence ID" value="EPS95277.1"/>
    <property type="molecule type" value="Genomic_DNA"/>
</dbReference>
<evidence type="ECO:0000256" key="7">
    <source>
        <dbReference type="ARBA" id="ARBA00023242"/>
    </source>
</evidence>
<evidence type="ECO:0000256" key="3">
    <source>
        <dbReference type="ARBA" id="ARBA00022771"/>
    </source>
</evidence>
<dbReference type="SUPFAM" id="SSF57667">
    <property type="entry name" value="beta-beta-alpha zinc fingers"/>
    <property type="match status" value="1"/>
</dbReference>
<evidence type="ECO:0000313" key="11">
    <source>
        <dbReference type="Proteomes" id="UP000015241"/>
    </source>
</evidence>
<dbReference type="GO" id="GO:0008270">
    <property type="term" value="F:zinc ion binding"/>
    <property type="evidence" value="ECO:0007669"/>
    <property type="project" value="UniProtKB-KW"/>
</dbReference>
<dbReference type="HOGENOM" id="CLU_672751_0_0_1"/>
<dbReference type="PANTHER" id="PTHR46179">
    <property type="entry name" value="ZINC FINGER PROTEIN"/>
    <property type="match status" value="1"/>
</dbReference>
<dbReference type="OrthoDB" id="8922241at2759"/>
<dbReference type="InterPro" id="IPR036236">
    <property type="entry name" value="Znf_C2H2_sf"/>
</dbReference>
<dbReference type="InParanoid" id="S8DRG9"/>
<keyword evidence="3 8" id="KW-0863">Zinc-finger</keyword>
<gene>
    <name evidence="10" type="ORF">FOMPIDRAFT_1054352</name>
</gene>
<accession>S8DRG9</accession>
<dbReference type="AlphaFoldDB" id="S8DRG9"/>
<dbReference type="GO" id="GO:0005634">
    <property type="term" value="C:nucleus"/>
    <property type="evidence" value="ECO:0007669"/>
    <property type="project" value="UniProtKB-SubCell"/>
</dbReference>
<dbReference type="PROSITE" id="PS00028">
    <property type="entry name" value="ZINC_FINGER_C2H2_1"/>
    <property type="match status" value="1"/>
</dbReference>
<evidence type="ECO:0000256" key="8">
    <source>
        <dbReference type="PROSITE-ProRule" id="PRU00042"/>
    </source>
</evidence>
<proteinExistence type="predicted"/>
<dbReference type="Gene3D" id="3.30.160.60">
    <property type="entry name" value="Classic Zinc Finger"/>
    <property type="match status" value="2"/>
</dbReference>
<dbReference type="InterPro" id="IPR013087">
    <property type="entry name" value="Znf_C2H2_type"/>
</dbReference>
<dbReference type="GO" id="GO:0006357">
    <property type="term" value="P:regulation of transcription by RNA polymerase II"/>
    <property type="evidence" value="ECO:0007669"/>
    <property type="project" value="TreeGrafter"/>
</dbReference>
<dbReference type="InterPro" id="IPR051061">
    <property type="entry name" value="Zinc_finger_trans_reg"/>
</dbReference>
<keyword evidence="2" id="KW-0479">Metal-binding</keyword>
<keyword evidence="7" id="KW-0539">Nucleus</keyword>
<evidence type="ECO:0000256" key="1">
    <source>
        <dbReference type="ARBA" id="ARBA00004123"/>
    </source>
</evidence>
<organism evidence="10 11">
    <name type="scientific">Fomitopsis schrenkii</name>
    <name type="common">Brown rot fungus</name>
    <dbReference type="NCBI Taxonomy" id="2126942"/>
    <lineage>
        <taxon>Eukaryota</taxon>
        <taxon>Fungi</taxon>
        <taxon>Dikarya</taxon>
        <taxon>Basidiomycota</taxon>
        <taxon>Agaricomycotina</taxon>
        <taxon>Agaricomycetes</taxon>
        <taxon>Polyporales</taxon>
        <taxon>Fomitopsis</taxon>
    </lineage>
</organism>
<name>S8DRG9_FOMSC</name>
<evidence type="ECO:0000256" key="2">
    <source>
        <dbReference type="ARBA" id="ARBA00022723"/>
    </source>
</evidence>
<dbReference type="PANTHER" id="PTHR46179:SF13">
    <property type="entry name" value="C2H2-TYPE DOMAIN-CONTAINING PROTEIN"/>
    <property type="match status" value="1"/>
</dbReference>
<dbReference type="Pfam" id="PF00096">
    <property type="entry name" value="zf-C2H2"/>
    <property type="match status" value="1"/>
</dbReference>
<sequence length="409" mass="45085">MVQVPTSTHAGPPTKKTRIEEVDCNVAGDIGAVEDYYGHDENASQGASRDAEDGLSSITVAESSLVISALGSAPVMYRDQSLPVLLTEDGSKGYRCGHDGCSCQVYFDSLKELYRHQASTHTKASHRQCPWCDKTFCRADSLKRHLLSKQKCADFVLRLVNLYIYLDIPFGTPVEYVPRIDALSPEFPVSYVRTREPDARPVKGPDVVLSSRLVSGGTYTSCRTTYEDAAQLNNLMARAWCDGKPTQWHAATRSSPSQYFHNVVDAPAETMSSHIVGLSLGSTEAATKSVALIGGAKDTAKGIKKKTQGKQYYCDYPACNTCCATSKSLAKHKQRVHTNFRYACPRTGCRVFSKRADKLKEHLRMSKRCSKATLEDLRRKGIMVEDVEDLSPMGHLTLYARTVPRIGAP</sequence>
<keyword evidence="5" id="KW-0805">Transcription regulation</keyword>
<evidence type="ECO:0000256" key="6">
    <source>
        <dbReference type="ARBA" id="ARBA00023163"/>
    </source>
</evidence>
<protein>
    <recommendedName>
        <fullName evidence="9">C2H2-type domain-containing protein</fullName>
    </recommendedName>
</protein>
<comment type="subcellular location">
    <subcellularLocation>
        <location evidence="1">Nucleus</location>
    </subcellularLocation>
</comment>
<keyword evidence="6" id="KW-0804">Transcription</keyword>
<evidence type="ECO:0000256" key="5">
    <source>
        <dbReference type="ARBA" id="ARBA00023015"/>
    </source>
</evidence>
<reference evidence="10 11" key="1">
    <citation type="journal article" date="2012" name="Science">
        <title>The Paleozoic origin of enzymatic lignin decomposition reconstructed from 31 fungal genomes.</title>
        <authorList>
            <person name="Floudas D."/>
            <person name="Binder M."/>
            <person name="Riley R."/>
            <person name="Barry K."/>
            <person name="Blanchette R.A."/>
            <person name="Henrissat B."/>
            <person name="Martinez A.T."/>
            <person name="Otillar R."/>
            <person name="Spatafora J.W."/>
            <person name="Yadav J.S."/>
            <person name="Aerts A."/>
            <person name="Benoit I."/>
            <person name="Boyd A."/>
            <person name="Carlson A."/>
            <person name="Copeland A."/>
            <person name="Coutinho P.M."/>
            <person name="de Vries R.P."/>
            <person name="Ferreira P."/>
            <person name="Findley K."/>
            <person name="Foster B."/>
            <person name="Gaskell J."/>
            <person name="Glotzer D."/>
            <person name="Gorecki P."/>
            <person name="Heitman J."/>
            <person name="Hesse C."/>
            <person name="Hori C."/>
            <person name="Igarashi K."/>
            <person name="Jurgens J.A."/>
            <person name="Kallen N."/>
            <person name="Kersten P."/>
            <person name="Kohler A."/>
            <person name="Kuees U."/>
            <person name="Kumar T.K.A."/>
            <person name="Kuo A."/>
            <person name="LaButti K."/>
            <person name="Larrondo L.F."/>
            <person name="Lindquist E."/>
            <person name="Ling A."/>
            <person name="Lombard V."/>
            <person name="Lucas S."/>
            <person name="Lundell T."/>
            <person name="Martin R."/>
            <person name="McLaughlin D.J."/>
            <person name="Morgenstern I."/>
            <person name="Morin E."/>
            <person name="Murat C."/>
            <person name="Nagy L.G."/>
            <person name="Nolan M."/>
            <person name="Ohm R.A."/>
            <person name="Patyshakuliyeva A."/>
            <person name="Rokas A."/>
            <person name="Ruiz-Duenas F.J."/>
            <person name="Sabat G."/>
            <person name="Salamov A."/>
            <person name="Samejima M."/>
            <person name="Schmutz J."/>
            <person name="Slot J.C."/>
            <person name="St John F."/>
            <person name="Stenlid J."/>
            <person name="Sun H."/>
            <person name="Sun S."/>
            <person name="Syed K."/>
            <person name="Tsang A."/>
            <person name="Wiebenga A."/>
            <person name="Young D."/>
            <person name="Pisabarro A."/>
            <person name="Eastwood D.C."/>
            <person name="Martin F."/>
            <person name="Cullen D."/>
            <person name="Grigoriev I.V."/>
            <person name="Hibbett D.S."/>
        </authorList>
    </citation>
    <scope>NUCLEOTIDE SEQUENCE</scope>
    <source>
        <strain evidence="11">FP-58527</strain>
    </source>
</reference>